<name>A0A6G1K4L5_9PLEO</name>
<dbReference type="EMBL" id="MU005773">
    <property type="protein sequence ID" value="KAF2707816.1"/>
    <property type="molecule type" value="Genomic_DNA"/>
</dbReference>
<evidence type="ECO:0000313" key="2">
    <source>
        <dbReference type="Proteomes" id="UP000799428"/>
    </source>
</evidence>
<organism evidence="1 2">
    <name type="scientific">Pleomassaria siparia CBS 279.74</name>
    <dbReference type="NCBI Taxonomy" id="1314801"/>
    <lineage>
        <taxon>Eukaryota</taxon>
        <taxon>Fungi</taxon>
        <taxon>Dikarya</taxon>
        <taxon>Ascomycota</taxon>
        <taxon>Pezizomycotina</taxon>
        <taxon>Dothideomycetes</taxon>
        <taxon>Pleosporomycetidae</taxon>
        <taxon>Pleosporales</taxon>
        <taxon>Pleomassariaceae</taxon>
        <taxon>Pleomassaria</taxon>
    </lineage>
</organism>
<sequence>MAGRQDLNMEYHHYIPQFILRNFSHKYRGKRNQKMGLYPKNDVLNIVDLQHEEPRVAESPNKRTFGLMDMYLDALNASDRRHLETEIGVLERKAGIIIANIKRALESGSSGVSMRRAERNTLRKFLFVMKYRGRGFHRRFYGDDAGDYTEDDKVPFENYMKKKGYKNPVEVWIKSIKTILDLNMDLEGEWMQTLLAEIYPDDAKWFIMHVESFFLALCTPQDAKDEFILTEDCYNVREGPNQVLPNAVTGEYEVGAYTSYHEFSPITPRLIMVLRSFLLPEPEEDLDKDRKDWRKKLFEDNAKSFIDPAKAKSILEDLPIHKPRNSYSQVTAEGIRLLPGEDGTPSLEHKFTFPFFKIQTDHVRKMNDIFFDNAYLTSTIAFSSRDSFKSSLEHFLQLPVDQGFKVMLPGDNDARLMYLKKLERCAHSMGSSVVLRYLEAPSKDNIAKLKRKVEAMQRRIFEHAAEEPTGFMQLYRKLGGSRDTIICDLDQVQKMRFLRIKIDVCTQGLLLRKRREVRNNLRDLYCHQTHPRRLWLYAKGIRDMGLSLGKLPTKKHTFADVAEGPEDVIVKVSHLVRPGCLGPLLYFTVIQDIEHRRNPGLSPSSQIDLSAIGRQHLLAIRRMTIAPGRILTSQDWQIFANIKKAGSIRDCGIECIERTTIAASNMLRLTKMYEGYKSPTWSVDKNIEILIRYHVRDAVASLLAEKVPKGTAQELIDVLFNIVYPTYRKSQR</sequence>
<evidence type="ECO:0000313" key="1">
    <source>
        <dbReference type="EMBL" id="KAF2707816.1"/>
    </source>
</evidence>
<protein>
    <recommendedName>
        <fullName evidence="3">DUF4238 domain-containing protein</fullName>
    </recommendedName>
</protein>
<dbReference type="Pfam" id="PF14022">
    <property type="entry name" value="DUF4238"/>
    <property type="match status" value="1"/>
</dbReference>
<keyword evidence="2" id="KW-1185">Reference proteome</keyword>
<evidence type="ECO:0008006" key="3">
    <source>
        <dbReference type="Google" id="ProtNLM"/>
    </source>
</evidence>
<dbReference type="OrthoDB" id="5340163at2759"/>
<dbReference type="InterPro" id="IPR025332">
    <property type="entry name" value="DUF4238"/>
</dbReference>
<proteinExistence type="predicted"/>
<dbReference type="AlphaFoldDB" id="A0A6G1K4L5"/>
<gene>
    <name evidence="1" type="ORF">K504DRAFT_458300</name>
</gene>
<reference evidence="1" key="1">
    <citation type="journal article" date="2020" name="Stud. Mycol.">
        <title>101 Dothideomycetes genomes: a test case for predicting lifestyles and emergence of pathogens.</title>
        <authorList>
            <person name="Haridas S."/>
            <person name="Albert R."/>
            <person name="Binder M."/>
            <person name="Bloem J."/>
            <person name="Labutti K."/>
            <person name="Salamov A."/>
            <person name="Andreopoulos B."/>
            <person name="Baker S."/>
            <person name="Barry K."/>
            <person name="Bills G."/>
            <person name="Bluhm B."/>
            <person name="Cannon C."/>
            <person name="Castanera R."/>
            <person name="Culley D."/>
            <person name="Daum C."/>
            <person name="Ezra D."/>
            <person name="Gonzalez J."/>
            <person name="Henrissat B."/>
            <person name="Kuo A."/>
            <person name="Liang C."/>
            <person name="Lipzen A."/>
            <person name="Lutzoni F."/>
            <person name="Magnuson J."/>
            <person name="Mondo S."/>
            <person name="Nolan M."/>
            <person name="Ohm R."/>
            <person name="Pangilinan J."/>
            <person name="Park H.-J."/>
            <person name="Ramirez L."/>
            <person name="Alfaro M."/>
            <person name="Sun H."/>
            <person name="Tritt A."/>
            <person name="Yoshinaga Y."/>
            <person name="Zwiers L.-H."/>
            <person name="Turgeon B."/>
            <person name="Goodwin S."/>
            <person name="Spatafora J."/>
            <person name="Crous P."/>
            <person name="Grigoriev I."/>
        </authorList>
    </citation>
    <scope>NUCLEOTIDE SEQUENCE</scope>
    <source>
        <strain evidence="1">CBS 279.74</strain>
    </source>
</reference>
<accession>A0A6G1K4L5</accession>
<dbReference type="Proteomes" id="UP000799428">
    <property type="component" value="Unassembled WGS sequence"/>
</dbReference>